<evidence type="ECO:0000313" key="2">
    <source>
        <dbReference type="EMBL" id="UUC47035.1"/>
    </source>
</evidence>
<dbReference type="GO" id="GO:0008168">
    <property type="term" value="F:methyltransferase activity"/>
    <property type="evidence" value="ECO:0007669"/>
    <property type="project" value="UniProtKB-KW"/>
</dbReference>
<protein>
    <submittedName>
        <fullName evidence="2">Class I SAM-dependent methyltransferase</fullName>
    </submittedName>
</protein>
<dbReference type="Pfam" id="PF08241">
    <property type="entry name" value="Methyltransf_11"/>
    <property type="match status" value="1"/>
</dbReference>
<evidence type="ECO:0000259" key="1">
    <source>
        <dbReference type="Pfam" id="PF08241"/>
    </source>
</evidence>
<dbReference type="EMBL" id="CP101751">
    <property type="protein sequence ID" value="UUC47035.1"/>
    <property type="molecule type" value="Genomic_DNA"/>
</dbReference>
<organism evidence="2 3">
    <name type="scientific">Flavobacterium cerinum</name>
    <dbReference type="NCBI Taxonomy" id="2502784"/>
    <lineage>
        <taxon>Bacteria</taxon>
        <taxon>Pseudomonadati</taxon>
        <taxon>Bacteroidota</taxon>
        <taxon>Flavobacteriia</taxon>
        <taxon>Flavobacteriales</taxon>
        <taxon>Flavobacteriaceae</taxon>
        <taxon>Flavobacterium</taxon>
    </lineage>
</organism>
<keyword evidence="2" id="KW-0808">Transferase</keyword>
<dbReference type="InterPro" id="IPR013216">
    <property type="entry name" value="Methyltransf_11"/>
</dbReference>
<reference evidence="2" key="1">
    <citation type="submission" date="2022-07" db="EMBL/GenBank/DDBJ databases">
        <title>Isolation, identification, and degradation of a PFOSA degrading strain from sewage treatment plant.</title>
        <authorList>
            <person name="Zhang L."/>
            <person name="Huo Y."/>
        </authorList>
    </citation>
    <scope>NUCLEOTIDE SEQUENCE</scope>
    <source>
        <strain evidence="2">C1</strain>
    </source>
</reference>
<dbReference type="RefSeq" id="WP_256552670.1">
    <property type="nucleotide sequence ID" value="NZ_CP101751.1"/>
</dbReference>
<evidence type="ECO:0000313" key="3">
    <source>
        <dbReference type="Proteomes" id="UP001059844"/>
    </source>
</evidence>
<gene>
    <name evidence="2" type="ORF">NOX80_07490</name>
</gene>
<dbReference type="InterPro" id="IPR029063">
    <property type="entry name" value="SAM-dependent_MTases_sf"/>
</dbReference>
<dbReference type="CDD" id="cd02440">
    <property type="entry name" value="AdoMet_MTases"/>
    <property type="match status" value="1"/>
</dbReference>
<dbReference type="PANTHER" id="PTHR43861:SF6">
    <property type="entry name" value="METHYLTRANSFERASE TYPE 11"/>
    <property type="match status" value="1"/>
</dbReference>
<keyword evidence="3" id="KW-1185">Reference proteome</keyword>
<name>A0ABY5IW51_9FLAO</name>
<proteinExistence type="predicted"/>
<keyword evidence="2" id="KW-0489">Methyltransferase</keyword>
<dbReference type="Gene3D" id="3.40.50.150">
    <property type="entry name" value="Vaccinia Virus protein VP39"/>
    <property type="match status" value="1"/>
</dbReference>
<dbReference type="GO" id="GO:0032259">
    <property type="term" value="P:methylation"/>
    <property type="evidence" value="ECO:0007669"/>
    <property type="project" value="UniProtKB-KW"/>
</dbReference>
<dbReference type="SUPFAM" id="SSF53335">
    <property type="entry name" value="S-adenosyl-L-methionine-dependent methyltransferases"/>
    <property type="match status" value="1"/>
</dbReference>
<dbReference type="Proteomes" id="UP001059844">
    <property type="component" value="Chromosome"/>
</dbReference>
<feature type="domain" description="Methyltransferase type 11" evidence="1">
    <location>
        <begin position="39"/>
        <end position="132"/>
    </location>
</feature>
<accession>A0ABY5IW51</accession>
<dbReference type="PANTHER" id="PTHR43861">
    <property type="entry name" value="TRANS-ACONITATE 2-METHYLTRANSFERASE-RELATED"/>
    <property type="match status" value="1"/>
</dbReference>
<sequence>MKKKWTGERLETFIYSRDTVDHLHRYAVAQPYVKGKTVLDIASGEGYGTHLLSETAAFVYGVDIDESAVEAAKQKYKKENVRFQQGSTSAIPLDDHSIDIVISFETIEHHDQHEMMLSEIKRVLRPDGILIISTPDKLYYSDKRNFNNPFHVKELYQHEFTSLLSNYFGNQQLLTQHHSNGNSLIADVKSQNVPKFLTGNYNALQQIDVPGLYLIAIVSDKLFDHTDISIFDGGSIIEKEYQQKIAEIYNSNSYRFGHFLLLPVKWVKKIFKR</sequence>